<evidence type="ECO:0000313" key="2">
    <source>
        <dbReference type="EMBL" id="ADI66625.1"/>
    </source>
</evidence>
<reference evidence="3" key="1">
    <citation type="submission" date="2010-03" db="EMBL/GenBank/DDBJ databases">
        <title>Complete sequence of Mobiluncus curtisii ATCC 43063.</title>
        <authorList>
            <person name="Muzny D."/>
            <person name="Qin X."/>
            <person name="Deng J."/>
            <person name="Jiang H."/>
            <person name="Liu Y."/>
            <person name="Qu J."/>
            <person name="Song X.-Z."/>
            <person name="Zhang L."/>
            <person name="Thornton R."/>
            <person name="Coyle M."/>
            <person name="Francisco L."/>
            <person name="Jackson L."/>
            <person name="Javaid M."/>
            <person name="Korchina V."/>
            <person name="Kovar C."/>
            <person name="Mata R."/>
            <person name="Mathew T."/>
            <person name="Ngo R."/>
            <person name="Nguyen L."/>
            <person name="Nguyen N."/>
            <person name="Okwuonu G."/>
            <person name="Ongeri F."/>
            <person name="Pham C."/>
            <person name="Simmons D."/>
            <person name="Wilczek-Boney K."/>
            <person name="Hale W."/>
            <person name="Jakkamsetti A."/>
            <person name="Pham P."/>
            <person name="Ruth R."/>
            <person name="San Lucas F."/>
            <person name="Warren J."/>
            <person name="Zhang J."/>
            <person name="Zhao Z."/>
            <person name="Zhou C."/>
            <person name="Zhu D."/>
            <person name="Lee S."/>
            <person name="Bess C."/>
            <person name="Blankenburg K."/>
            <person name="Forbes L."/>
            <person name="Fu Q."/>
            <person name="Gubbala S."/>
            <person name="Hirani K."/>
            <person name="Jayaseelan J.C."/>
            <person name="Lara F."/>
            <person name="Munidasa M."/>
            <person name="Palculict T."/>
            <person name="Patil S."/>
            <person name="Pu L.-L."/>
            <person name="Saada N."/>
            <person name="Tang L."/>
            <person name="Weissenberger G."/>
            <person name="Zhu Y."/>
            <person name="Hemphill L."/>
            <person name="Shang Y."/>
            <person name="Youmans B."/>
            <person name="Ayvaz T."/>
            <person name="Ross M."/>
            <person name="Santibanez J."/>
            <person name="Aqrawi P."/>
            <person name="Gross S."/>
            <person name="Joshi V."/>
            <person name="Fowler G."/>
            <person name="Nazareth L."/>
            <person name="Reid J."/>
            <person name="Worley K."/>
            <person name="Petrosino J."/>
            <person name="Highlander S."/>
            <person name="Gibbs R."/>
            <person name="Gibbs R."/>
        </authorList>
    </citation>
    <scope>NUCLEOTIDE SEQUENCE [LARGE SCALE GENOMIC DNA]</scope>
    <source>
        <strain evidence="3">ATCC 43063 / DSM 2711 / V125</strain>
    </source>
</reference>
<keyword evidence="1" id="KW-1133">Transmembrane helix</keyword>
<protein>
    <submittedName>
        <fullName evidence="2">Uncharacterized protein</fullName>
    </submittedName>
</protein>
<gene>
    <name evidence="2" type="ordered locus">HMPREF0573_10306</name>
</gene>
<dbReference type="Proteomes" id="UP000006742">
    <property type="component" value="Chromosome"/>
</dbReference>
<evidence type="ECO:0000313" key="3">
    <source>
        <dbReference type="Proteomes" id="UP000006742"/>
    </source>
</evidence>
<evidence type="ECO:0000256" key="1">
    <source>
        <dbReference type="SAM" id="Phobius"/>
    </source>
</evidence>
<proteinExistence type="predicted"/>
<dbReference type="KEGG" id="mcu:HMPREF0573_10306"/>
<accession>D6ZIS6</accession>
<keyword evidence="3" id="KW-1185">Reference proteome</keyword>
<keyword evidence="1" id="KW-0472">Membrane</keyword>
<dbReference type="AlphaFoldDB" id="D6ZIS6"/>
<sequence length="48" mass="5267">MTVSCGRTASILGLLEIISVLLVQWRIYGAALKKPEGRVQMNPTLPEI</sequence>
<organism evidence="2 3">
    <name type="scientific">Mobiluncus curtisii (strain ATCC 43063 / DSM 2711 / V125)</name>
    <name type="common">Falcivibrio vaginalis</name>
    <dbReference type="NCBI Taxonomy" id="548479"/>
    <lineage>
        <taxon>Bacteria</taxon>
        <taxon>Bacillati</taxon>
        <taxon>Actinomycetota</taxon>
        <taxon>Actinomycetes</taxon>
        <taxon>Actinomycetales</taxon>
        <taxon>Actinomycetaceae</taxon>
        <taxon>Mobiluncus</taxon>
    </lineage>
</organism>
<dbReference type="HOGENOM" id="CLU_3154943_0_0_11"/>
<dbReference type="EMBL" id="CP001992">
    <property type="protein sequence ID" value="ADI66625.1"/>
    <property type="molecule type" value="Genomic_DNA"/>
</dbReference>
<feature type="transmembrane region" description="Helical" evidence="1">
    <location>
        <begin position="6"/>
        <end position="28"/>
    </location>
</feature>
<keyword evidence="1" id="KW-0812">Transmembrane</keyword>
<name>D6ZIS6_MOBCV</name>